<sequence length="239" mass="27857">MATAMEGNGQRERSPELLWHLVQHEMIQSSNQENEKRRVRLSTKPTFNLHDYVRYRLVPDAAWKFPDPQIYRDIYKYGTEKEFKFEEEEIFQYSSDSVYKSWLISTDDTSQQAIVLVVSSGDHQLFPKPGDPCQLGFDVRIRQLKPSADGKKLSSSDCDAKRRELKYCNGFRIDNPNISFSSDEFSRKFFAFKVHVNTNLSPLARFRSHSSPDDLTEICKSGRRPSISLRDERSFMTHV</sequence>
<reference evidence="1 2" key="1">
    <citation type="journal article" date="2024" name="IMA Fungus">
        <title>IMA Genome - F19 : A genome assembly and annotation guide to empower mycologists, including annotated draft genome sequences of Ceratocystis pirilliformis, Diaporthe australafricana, Fusarium ophioides, Paecilomyces lecythidis, and Sporothrix stenoceras.</title>
        <authorList>
            <person name="Aylward J."/>
            <person name="Wilson A.M."/>
            <person name="Visagie C.M."/>
            <person name="Spraker J."/>
            <person name="Barnes I."/>
            <person name="Buitendag C."/>
            <person name="Ceriani C."/>
            <person name="Del Mar Angel L."/>
            <person name="du Plessis D."/>
            <person name="Fuchs T."/>
            <person name="Gasser K."/>
            <person name="Kramer D."/>
            <person name="Li W."/>
            <person name="Munsamy K."/>
            <person name="Piso A."/>
            <person name="Price J.L."/>
            <person name="Sonnekus B."/>
            <person name="Thomas C."/>
            <person name="van der Nest A."/>
            <person name="van Dijk A."/>
            <person name="van Heerden A."/>
            <person name="van Vuuren N."/>
            <person name="Yilmaz N."/>
            <person name="Duong T.A."/>
            <person name="van der Merwe N.A."/>
            <person name="Wingfield M.J."/>
            <person name="Wingfield B.D."/>
        </authorList>
    </citation>
    <scope>NUCLEOTIDE SEQUENCE [LARGE SCALE GENOMIC DNA]</scope>
    <source>
        <strain evidence="1 2">CMW 18300</strain>
    </source>
</reference>
<keyword evidence="2" id="KW-1185">Reference proteome</keyword>
<dbReference type="EMBL" id="JAWRVE010000040">
    <property type="protein sequence ID" value="KAL1869641.1"/>
    <property type="molecule type" value="Genomic_DNA"/>
</dbReference>
<accession>A0ABR3X118</accession>
<evidence type="ECO:0000313" key="1">
    <source>
        <dbReference type="EMBL" id="KAL1869641.1"/>
    </source>
</evidence>
<proteinExistence type="predicted"/>
<organism evidence="1 2">
    <name type="scientific">Diaporthe australafricana</name>
    <dbReference type="NCBI Taxonomy" id="127596"/>
    <lineage>
        <taxon>Eukaryota</taxon>
        <taxon>Fungi</taxon>
        <taxon>Dikarya</taxon>
        <taxon>Ascomycota</taxon>
        <taxon>Pezizomycotina</taxon>
        <taxon>Sordariomycetes</taxon>
        <taxon>Sordariomycetidae</taxon>
        <taxon>Diaporthales</taxon>
        <taxon>Diaporthaceae</taxon>
        <taxon>Diaporthe</taxon>
    </lineage>
</organism>
<gene>
    <name evidence="1" type="ORF">Daus18300_005496</name>
</gene>
<evidence type="ECO:0000313" key="2">
    <source>
        <dbReference type="Proteomes" id="UP001583177"/>
    </source>
</evidence>
<dbReference type="Proteomes" id="UP001583177">
    <property type="component" value="Unassembled WGS sequence"/>
</dbReference>
<comment type="caution">
    <text evidence="1">The sequence shown here is derived from an EMBL/GenBank/DDBJ whole genome shotgun (WGS) entry which is preliminary data.</text>
</comment>
<name>A0ABR3X118_9PEZI</name>
<protein>
    <submittedName>
        <fullName evidence="1">Uncharacterized protein</fullName>
    </submittedName>
</protein>